<feature type="non-terminal residue" evidence="1">
    <location>
        <position position="64"/>
    </location>
</feature>
<proteinExistence type="predicted"/>
<organism evidence="1 2">
    <name type="scientific">Pseudomonas amygdali pv. mori str. 301020</name>
    <dbReference type="NCBI Taxonomy" id="629261"/>
    <lineage>
        <taxon>Bacteria</taxon>
        <taxon>Pseudomonadati</taxon>
        <taxon>Pseudomonadota</taxon>
        <taxon>Gammaproteobacteria</taxon>
        <taxon>Pseudomonadales</taxon>
        <taxon>Pseudomonadaceae</taxon>
        <taxon>Pseudomonas</taxon>
        <taxon>Pseudomonas amygdali</taxon>
    </lineage>
</organism>
<comment type="caution">
    <text evidence="1">The sequence shown here is derived from an EMBL/GenBank/DDBJ whole genome shotgun (WGS) entry which is preliminary data.</text>
</comment>
<dbReference type="EMBL" id="AEAG01001521">
    <property type="protein sequence ID" value="EGH25693.1"/>
    <property type="molecule type" value="Genomic_DNA"/>
</dbReference>
<name>A0A656GIR6_PSEA0</name>
<accession>A0A656GIR6</accession>
<sequence length="64" mass="7081">MANKKTDKYSAGEQGLGYIYQARLALLHLLQLPEDSQLAVDAVVAFGFDLLKKSKRLADTPCQQ</sequence>
<reference evidence="1 2" key="1">
    <citation type="journal article" date="2011" name="PLoS Pathog.">
        <title>Dynamic evolution of pathogenicity revealed by sequencing and comparative genomics of 19 Pseudomonas syringae isolates.</title>
        <authorList>
            <person name="Baltrus D.A."/>
            <person name="Nishimura M.T."/>
            <person name="Romanchuk A."/>
            <person name="Chang J.H."/>
            <person name="Mukhtar M.S."/>
            <person name="Cherkis K."/>
            <person name="Roach J."/>
            <person name="Grant S.R."/>
            <person name="Jones C.D."/>
            <person name="Dangl J.L."/>
        </authorList>
    </citation>
    <scope>NUCLEOTIDE SEQUENCE [LARGE SCALE GENOMIC DNA]</scope>
    <source>
        <strain evidence="1 2">301020</strain>
    </source>
</reference>
<evidence type="ECO:0000313" key="1">
    <source>
        <dbReference type="EMBL" id="EGH25693.1"/>
    </source>
</evidence>
<gene>
    <name evidence="1" type="ORF">PSYMO_31462</name>
</gene>
<evidence type="ECO:0000313" key="2">
    <source>
        <dbReference type="Proteomes" id="UP000003465"/>
    </source>
</evidence>
<dbReference type="AlphaFoldDB" id="A0A656GIR6"/>
<dbReference type="Proteomes" id="UP000003465">
    <property type="component" value="Unassembled WGS sequence"/>
</dbReference>
<protein>
    <submittedName>
        <fullName evidence="1">Uncharacterized protein</fullName>
    </submittedName>
</protein>